<dbReference type="AlphaFoldDB" id="A0A1Q3EMP0"/>
<dbReference type="InterPro" id="IPR036388">
    <property type="entry name" value="WH-like_DNA-bd_sf"/>
</dbReference>
<feature type="compositionally biased region" description="Polar residues" evidence="2">
    <location>
        <begin position="44"/>
        <end position="57"/>
    </location>
</feature>
<evidence type="ECO:0000313" key="4">
    <source>
        <dbReference type="EMBL" id="GAW08446.1"/>
    </source>
</evidence>
<evidence type="ECO:0000259" key="3">
    <source>
        <dbReference type="PROSITE" id="PS51504"/>
    </source>
</evidence>
<name>A0A1Q3EMP0_LENED</name>
<dbReference type="Gene3D" id="1.10.10.10">
    <property type="entry name" value="Winged helix-like DNA-binding domain superfamily/Winged helix DNA-binding domain"/>
    <property type="match status" value="1"/>
</dbReference>
<feature type="compositionally biased region" description="Polar residues" evidence="2">
    <location>
        <begin position="1"/>
        <end position="13"/>
    </location>
</feature>
<feature type="region of interest" description="Disordered" evidence="2">
    <location>
        <begin position="1"/>
        <end position="74"/>
    </location>
</feature>
<gene>
    <name evidence="4" type="ORF">LENED_010505</name>
</gene>
<accession>A0A1Q3EMP0</accession>
<dbReference type="InterPro" id="IPR036390">
    <property type="entry name" value="WH_DNA-bd_sf"/>
</dbReference>
<dbReference type="SUPFAM" id="SSF46785">
    <property type="entry name" value="Winged helix' DNA-binding domain"/>
    <property type="match status" value="1"/>
</dbReference>
<dbReference type="STRING" id="5353.A0A1Q3EMP0"/>
<evidence type="ECO:0000256" key="2">
    <source>
        <dbReference type="SAM" id="MobiDB-lite"/>
    </source>
</evidence>
<dbReference type="EMBL" id="BDGU01000641">
    <property type="protein sequence ID" value="GAW08446.1"/>
    <property type="molecule type" value="Genomic_DNA"/>
</dbReference>
<feature type="compositionally biased region" description="Basic and acidic residues" evidence="2">
    <location>
        <begin position="152"/>
        <end position="161"/>
    </location>
</feature>
<dbReference type="GO" id="GO:0003677">
    <property type="term" value="F:DNA binding"/>
    <property type="evidence" value="ECO:0007669"/>
    <property type="project" value="InterPro"/>
</dbReference>
<evidence type="ECO:0000313" key="5">
    <source>
        <dbReference type="Proteomes" id="UP000188533"/>
    </source>
</evidence>
<dbReference type="Pfam" id="PF00538">
    <property type="entry name" value="Linker_histone"/>
    <property type="match status" value="1"/>
</dbReference>
<organism evidence="4 5">
    <name type="scientific">Lentinula edodes</name>
    <name type="common">Shiitake mushroom</name>
    <name type="synonym">Lentinus edodes</name>
    <dbReference type="NCBI Taxonomy" id="5353"/>
    <lineage>
        <taxon>Eukaryota</taxon>
        <taxon>Fungi</taxon>
        <taxon>Dikarya</taxon>
        <taxon>Basidiomycota</taxon>
        <taxon>Agaricomycotina</taxon>
        <taxon>Agaricomycetes</taxon>
        <taxon>Agaricomycetidae</taxon>
        <taxon>Agaricales</taxon>
        <taxon>Marasmiineae</taxon>
        <taxon>Omphalotaceae</taxon>
        <taxon>Lentinula</taxon>
    </lineage>
</organism>
<dbReference type="Proteomes" id="UP000188533">
    <property type="component" value="Unassembled WGS sequence"/>
</dbReference>
<protein>
    <recommendedName>
        <fullName evidence="1">Histone H1</fullName>
    </recommendedName>
</protein>
<reference evidence="4 5" key="2">
    <citation type="submission" date="2017-02" db="EMBL/GenBank/DDBJ databases">
        <title>A genome survey and senescence transcriptome analysis in Lentinula edodes.</title>
        <authorList>
            <person name="Sakamoto Y."/>
            <person name="Nakade K."/>
            <person name="Sato S."/>
            <person name="Yoshida Y."/>
            <person name="Miyazaki K."/>
            <person name="Natsume S."/>
            <person name="Konno N."/>
        </authorList>
    </citation>
    <scope>NUCLEOTIDE SEQUENCE [LARGE SCALE GENOMIC DNA]</scope>
    <source>
        <strain evidence="4 5">NBRC 111202</strain>
    </source>
</reference>
<dbReference type="InterPro" id="IPR005818">
    <property type="entry name" value="Histone_H1/H5_H15"/>
</dbReference>
<dbReference type="PROSITE" id="PS51504">
    <property type="entry name" value="H15"/>
    <property type="match status" value="1"/>
</dbReference>
<dbReference type="GO" id="GO:0000786">
    <property type="term" value="C:nucleosome"/>
    <property type="evidence" value="ECO:0007669"/>
    <property type="project" value="InterPro"/>
</dbReference>
<reference evidence="4 5" key="1">
    <citation type="submission" date="2016-08" db="EMBL/GenBank/DDBJ databases">
        <authorList>
            <consortium name="Lentinula edodes genome sequencing consortium"/>
            <person name="Sakamoto Y."/>
            <person name="Nakade K."/>
            <person name="Sato S."/>
            <person name="Yoshida Y."/>
            <person name="Miyazaki K."/>
            <person name="Natsume S."/>
            <person name="Konno N."/>
        </authorList>
    </citation>
    <scope>NUCLEOTIDE SEQUENCE [LARGE SCALE GENOMIC DNA]</scope>
    <source>
        <strain evidence="4 5">NBRC 111202</strain>
    </source>
</reference>
<feature type="compositionally biased region" description="Low complexity" evidence="2">
    <location>
        <begin position="162"/>
        <end position="172"/>
    </location>
</feature>
<dbReference type="GO" id="GO:0006334">
    <property type="term" value="P:nucleosome assembly"/>
    <property type="evidence" value="ECO:0007669"/>
    <property type="project" value="InterPro"/>
</dbReference>
<evidence type="ECO:0000256" key="1">
    <source>
        <dbReference type="ARBA" id="ARBA00020833"/>
    </source>
</evidence>
<feature type="compositionally biased region" description="Low complexity" evidence="2">
    <location>
        <begin position="14"/>
        <end position="38"/>
    </location>
</feature>
<feature type="region of interest" description="Disordered" evidence="2">
    <location>
        <begin position="131"/>
        <end position="265"/>
    </location>
</feature>
<sequence>MSASVSPTKSNPTSPAKSTGKPASSAAAKPASKASGPKRAVTTKKVSATRKATTSNKPKVAATKSKAISNSAPKPSWKEIIKECILLHKDEARQGVSRTTIKKYAEETYKLEMNASHLSQLNRAITNGAESGMFVLPKGPSGKVKLPSKTSKTTDDSKENAKPPSKTSGAKAPAKKAAVKKTSAPVSKKVVTKPTTTKPIAKKATAKPAAKKVLAGKPKAIPTTKKTATATKRASAKKAATGTTAVSKAKAAAKKPQGDQGLSSRQSGSLFTQYYLRYLSHSTLSSIVHVPYDSFCSYE</sequence>
<feature type="compositionally biased region" description="Low complexity" evidence="2">
    <location>
        <begin position="206"/>
        <end position="250"/>
    </location>
</feature>
<feature type="domain" description="H15" evidence="3">
    <location>
        <begin position="73"/>
        <end position="148"/>
    </location>
</feature>
<comment type="caution">
    <text evidence="4">The sequence shown here is derived from an EMBL/GenBank/DDBJ whole genome shotgun (WGS) entry which is preliminary data.</text>
</comment>
<keyword evidence="5" id="KW-1185">Reference proteome</keyword>
<proteinExistence type="predicted"/>
<feature type="compositionally biased region" description="Low complexity" evidence="2">
    <location>
        <begin position="180"/>
        <end position="199"/>
    </location>
</feature>
<dbReference type="SMART" id="SM00526">
    <property type="entry name" value="H15"/>
    <property type="match status" value="1"/>
</dbReference>